<protein>
    <recommendedName>
        <fullName evidence="3">FAD/NAD(P)-binding domain-containing protein</fullName>
    </recommendedName>
</protein>
<reference evidence="4 5" key="1">
    <citation type="journal article" date="2016" name="Nat. Commun.">
        <title>Thousands of microbial genomes shed light on interconnected biogeochemical processes in an aquifer system.</title>
        <authorList>
            <person name="Anantharaman K."/>
            <person name="Brown C.T."/>
            <person name="Hug L.A."/>
            <person name="Sharon I."/>
            <person name="Castelle C.J."/>
            <person name="Probst A.J."/>
            <person name="Thomas B.C."/>
            <person name="Singh A."/>
            <person name="Wilkins M.J."/>
            <person name="Karaoz U."/>
            <person name="Brodie E.L."/>
            <person name="Williams K.H."/>
            <person name="Hubbard S.S."/>
            <person name="Banfield J.F."/>
        </authorList>
    </citation>
    <scope>NUCLEOTIDE SEQUENCE [LARGE SCALE GENOMIC DNA]</scope>
</reference>
<dbReference type="PANTHER" id="PTHR48105">
    <property type="entry name" value="THIOREDOXIN REDUCTASE 1-RELATED-RELATED"/>
    <property type="match status" value="1"/>
</dbReference>
<dbReference type="Proteomes" id="UP000178646">
    <property type="component" value="Unassembled WGS sequence"/>
</dbReference>
<comment type="caution">
    <text evidence="4">The sequence shown here is derived from an EMBL/GenBank/DDBJ whole genome shotgun (WGS) entry which is preliminary data.</text>
</comment>
<evidence type="ECO:0000256" key="1">
    <source>
        <dbReference type="ARBA" id="ARBA00022630"/>
    </source>
</evidence>
<dbReference type="Gene3D" id="3.50.50.60">
    <property type="entry name" value="FAD/NAD(P)-binding domain"/>
    <property type="match status" value="2"/>
</dbReference>
<dbReference type="Pfam" id="PF07992">
    <property type="entry name" value="Pyr_redox_2"/>
    <property type="match status" value="1"/>
</dbReference>
<dbReference type="InterPro" id="IPR023753">
    <property type="entry name" value="FAD/NAD-binding_dom"/>
</dbReference>
<gene>
    <name evidence="4" type="ORF">A2W59_00720</name>
</gene>
<dbReference type="EMBL" id="MHSU01000019">
    <property type="protein sequence ID" value="OHA50359.1"/>
    <property type="molecule type" value="Genomic_DNA"/>
</dbReference>
<dbReference type="InterPro" id="IPR050097">
    <property type="entry name" value="Ferredoxin-NADP_redctase_2"/>
</dbReference>
<evidence type="ECO:0000313" key="4">
    <source>
        <dbReference type="EMBL" id="OHA50359.1"/>
    </source>
</evidence>
<keyword evidence="2" id="KW-0560">Oxidoreductase</keyword>
<organism evidence="4 5">
    <name type="scientific">Candidatus Terrybacteria bacterium RIFCSPHIGHO2_02_41_19</name>
    <dbReference type="NCBI Taxonomy" id="1802364"/>
    <lineage>
        <taxon>Bacteria</taxon>
        <taxon>Candidatus Terryibacteriota</taxon>
    </lineage>
</organism>
<dbReference type="PRINTS" id="PR00469">
    <property type="entry name" value="PNDRDTASEII"/>
</dbReference>
<evidence type="ECO:0000256" key="2">
    <source>
        <dbReference type="ARBA" id="ARBA00023002"/>
    </source>
</evidence>
<accession>A0A1G2PRK1</accession>
<dbReference type="GO" id="GO:0016491">
    <property type="term" value="F:oxidoreductase activity"/>
    <property type="evidence" value="ECO:0007669"/>
    <property type="project" value="UniProtKB-KW"/>
</dbReference>
<proteinExistence type="predicted"/>
<keyword evidence="1" id="KW-0285">Flavoprotein</keyword>
<name>A0A1G2PRK1_9BACT</name>
<evidence type="ECO:0000259" key="3">
    <source>
        <dbReference type="Pfam" id="PF07992"/>
    </source>
</evidence>
<sequence>MYDLVIIGGATSGLTAGIYAARKKLNAVILTKEIGGQTLQTESIENFPGFEKISGPELIDKMKEQVQKYGLPIKSGTEVKSISKTDGVFEISTNANDKTTAKSLIIATGKNPRRLSVPGEKEFENKGVVYCSTCDAPLFGGKTVVVAGGGNSGLNSAFDLLKYAVKIYMLEASDKIIGDEFLQEKLRTSGKVVFITDADIKEIKGANFVEEIIYLDKKTGGEKTLKVQGLFVNVGWSPSSAFTKGFLKTNGYGEIITDPKTNETSVKGVFASGDVTDVKYKQCVIAAGEGAKAALSAYDYLKGK</sequence>
<evidence type="ECO:0000313" key="5">
    <source>
        <dbReference type="Proteomes" id="UP000178646"/>
    </source>
</evidence>
<dbReference type="InterPro" id="IPR036188">
    <property type="entry name" value="FAD/NAD-bd_sf"/>
</dbReference>
<dbReference type="AlphaFoldDB" id="A0A1G2PRK1"/>
<dbReference type="SUPFAM" id="SSF51905">
    <property type="entry name" value="FAD/NAD(P)-binding domain"/>
    <property type="match status" value="2"/>
</dbReference>
<feature type="domain" description="FAD/NAD(P)-binding" evidence="3">
    <location>
        <begin position="2"/>
        <end position="290"/>
    </location>
</feature>
<dbReference type="PRINTS" id="PR00368">
    <property type="entry name" value="FADPNR"/>
</dbReference>